<evidence type="ECO:0000313" key="2">
    <source>
        <dbReference type="Proteomes" id="UP000016888"/>
    </source>
</evidence>
<organism evidence="1 2">
    <name type="scientific">Ralstonia phage RSB3</name>
    <dbReference type="NCBI Taxonomy" id="1402875"/>
    <lineage>
        <taxon>Viruses</taxon>
        <taxon>Duplodnaviria</taxon>
        <taxon>Heunggongvirae</taxon>
        <taxon>Uroviricota</taxon>
        <taxon>Caudoviricetes</taxon>
        <taxon>Autographivirales</taxon>
        <taxon>Autoscriptoviridae</taxon>
        <taxon>Jiaoyazivirus</taxon>
        <taxon>Jiaoyazivirus RSB3</taxon>
    </lineage>
</organism>
<dbReference type="OrthoDB" id="25382at10239"/>
<protein>
    <submittedName>
        <fullName evidence="1">Uncharacterized protein</fullName>
    </submittedName>
</protein>
<keyword evidence="2" id="KW-1185">Reference proteome</keyword>
<proteinExistence type="predicted"/>
<dbReference type="KEGG" id="vg:17699678"/>
<accession>U3TFK6</accession>
<dbReference type="EMBL" id="AB854109">
    <property type="protein sequence ID" value="BAN92312.1"/>
    <property type="molecule type" value="Genomic_DNA"/>
</dbReference>
<dbReference type="RefSeq" id="YP_008853889.1">
    <property type="nucleotide sequence ID" value="NC_022917.1"/>
</dbReference>
<reference evidence="1 2" key="1">
    <citation type="submission" date="2013-09" db="EMBL/GenBank/DDBJ databases">
        <title>Genomic characterization of Ralstonia solanacearum phage phiRSB3.</title>
        <authorList>
            <person name="Kawasaki T."/>
            <person name="Matsunami M."/>
            <person name="Fujie M."/>
            <person name="Yamada T."/>
        </authorList>
    </citation>
    <scope>NUCLEOTIDE SEQUENCE [LARGE SCALE GENOMIC DNA]</scope>
</reference>
<dbReference type="GeneID" id="17699678"/>
<name>U3TFK6_9CAUD</name>
<evidence type="ECO:0000313" key="1">
    <source>
        <dbReference type="EMBL" id="BAN92312.1"/>
    </source>
</evidence>
<dbReference type="Proteomes" id="UP000016888">
    <property type="component" value="Segment"/>
</dbReference>
<sequence>MAKAQAVAQPEVKRMALISGAAPLTKLIVSIGKRAAKLDQEIHLAAVSVIVHTAKHNDPDISTKLVDAMGKTMRKQALIQWMLAYGAFKLDEKGALVYDVKRKEAVLADENIAAAEAEPFWDYTPEPKYVQFDLAKALAALMKKAEKALSSPEQDAALVSPEKLAALRAMVEPAQE</sequence>